<sequence length="419" mass="47086">MYLDSENPAEIGDLRLVCQHGRAVADQTPQLWCTVVVAGLRSFNDLDGLRQRLRRSGVLPLHITLRSRDIPENTLMPVITALSEYLPRIRTFEVTSADFRLLLQSFASLSNGAVDPALFLEGLRLDWEDPHPLLTYSVGQSYDLGYVFPACPRLRLLEIPVGFSVTNKAFLANLTALRFFAINSHFVVLDRSAFDNVLDMLAACPHLEQLVWQGPQLPFTLLKRAFQPQRIISMPWLKIAEITTPGPGLDLLGCLEAPILDTLFLEGSQTYGMFGPDIDAQGRGLLAVVRNLIWRSPKLEIVRLCCIGRFAESDALFDLFFHSFPDMVHLALARCDIRGILPRYTDLWPCVTSRKLKALQLYGCDRLDAPYLVDFVHDGASFGCPLDLLIVNRCGRILDADFQQMRGHVTTYSEFHPAV</sequence>
<organism evidence="1 2">
    <name type="scientific">Gloeophyllum trabeum (strain ATCC 11539 / FP-39264 / Madison 617)</name>
    <name type="common">Brown rot fungus</name>
    <dbReference type="NCBI Taxonomy" id="670483"/>
    <lineage>
        <taxon>Eukaryota</taxon>
        <taxon>Fungi</taxon>
        <taxon>Dikarya</taxon>
        <taxon>Basidiomycota</taxon>
        <taxon>Agaricomycotina</taxon>
        <taxon>Agaricomycetes</taxon>
        <taxon>Gloeophyllales</taxon>
        <taxon>Gloeophyllaceae</taxon>
        <taxon>Gloeophyllum</taxon>
    </lineage>
</organism>
<dbReference type="GeneID" id="19302155"/>
<dbReference type="HOGENOM" id="CLU_655604_0_0_1"/>
<dbReference type="AlphaFoldDB" id="S7Q0W7"/>
<dbReference type="KEGG" id="gtr:GLOTRDRAFT_130747"/>
<protein>
    <recommendedName>
        <fullName evidence="3">F-box domain-containing protein</fullName>
    </recommendedName>
</protein>
<name>S7Q0W7_GLOTA</name>
<dbReference type="RefSeq" id="XP_007867755.1">
    <property type="nucleotide sequence ID" value="XM_007869564.1"/>
</dbReference>
<proteinExistence type="predicted"/>
<dbReference type="Proteomes" id="UP000030669">
    <property type="component" value="Unassembled WGS sequence"/>
</dbReference>
<keyword evidence="2" id="KW-1185">Reference proteome</keyword>
<gene>
    <name evidence="1" type="ORF">GLOTRDRAFT_130747</name>
</gene>
<dbReference type="EMBL" id="KB469305">
    <property type="protein sequence ID" value="EPQ53408.1"/>
    <property type="molecule type" value="Genomic_DNA"/>
</dbReference>
<evidence type="ECO:0000313" key="1">
    <source>
        <dbReference type="EMBL" id="EPQ53408.1"/>
    </source>
</evidence>
<dbReference type="OrthoDB" id="2982757at2759"/>
<reference evidence="1 2" key="1">
    <citation type="journal article" date="2012" name="Science">
        <title>The Paleozoic origin of enzymatic lignin decomposition reconstructed from 31 fungal genomes.</title>
        <authorList>
            <person name="Floudas D."/>
            <person name="Binder M."/>
            <person name="Riley R."/>
            <person name="Barry K."/>
            <person name="Blanchette R.A."/>
            <person name="Henrissat B."/>
            <person name="Martinez A.T."/>
            <person name="Otillar R."/>
            <person name="Spatafora J.W."/>
            <person name="Yadav J.S."/>
            <person name="Aerts A."/>
            <person name="Benoit I."/>
            <person name="Boyd A."/>
            <person name="Carlson A."/>
            <person name="Copeland A."/>
            <person name="Coutinho P.M."/>
            <person name="de Vries R.P."/>
            <person name="Ferreira P."/>
            <person name="Findley K."/>
            <person name="Foster B."/>
            <person name="Gaskell J."/>
            <person name="Glotzer D."/>
            <person name="Gorecki P."/>
            <person name="Heitman J."/>
            <person name="Hesse C."/>
            <person name="Hori C."/>
            <person name="Igarashi K."/>
            <person name="Jurgens J.A."/>
            <person name="Kallen N."/>
            <person name="Kersten P."/>
            <person name="Kohler A."/>
            <person name="Kuees U."/>
            <person name="Kumar T.K.A."/>
            <person name="Kuo A."/>
            <person name="LaButti K."/>
            <person name="Larrondo L.F."/>
            <person name="Lindquist E."/>
            <person name="Ling A."/>
            <person name="Lombard V."/>
            <person name="Lucas S."/>
            <person name="Lundell T."/>
            <person name="Martin R."/>
            <person name="McLaughlin D.J."/>
            <person name="Morgenstern I."/>
            <person name="Morin E."/>
            <person name="Murat C."/>
            <person name="Nagy L.G."/>
            <person name="Nolan M."/>
            <person name="Ohm R.A."/>
            <person name="Patyshakuliyeva A."/>
            <person name="Rokas A."/>
            <person name="Ruiz-Duenas F.J."/>
            <person name="Sabat G."/>
            <person name="Salamov A."/>
            <person name="Samejima M."/>
            <person name="Schmutz J."/>
            <person name="Slot J.C."/>
            <person name="St John F."/>
            <person name="Stenlid J."/>
            <person name="Sun H."/>
            <person name="Sun S."/>
            <person name="Syed K."/>
            <person name="Tsang A."/>
            <person name="Wiebenga A."/>
            <person name="Young D."/>
            <person name="Pisabarro A."/>
            <person name="Eastwood D.C."/>
            <person name="Martin F."/>
            <person name="Cullen D."/>
            <person name="Grigoriev I.V."/>
            <person name="Hibbett D.S."/>
        </authorList>
    </citation>
    <scope>NUCLEOTIDE SEQUENCE [LARGE SCALE GENOMIC DNA]</scope>
    <source>
        <strain evidence="1 2">ATCC 11539</strain>
    </source>
</reference>
<accession>S7Q0W7</accession>
<dbReference type="SUPFAM" id="SSF52047">
    <property type="entry name" value="RNI-like"/>
    <property type="match status" value="1"/>
</dbReference>
<evidence type="ECO:0000313" key="2">
    <source>
        <dbReference type="Proteomes" id="UP000030669"/>
    </source>
</evidence>
<evidence type="ECO:0008006" key="3">
    <source>
        <dbReference type="Google" id="ProtNLM"/>
    </source>
</evidence>